<gene>
    <name evidence="3" type="ORF">HLH48_21340</name>
</gene>
<dbReference type="InterPro" id="IPR051797">
    <property type="entry name" value="TrmB-like"/>
</dbReference>
<dbReference type="InterPro" id="IPR021586">
    <property type="entry name" value="Tscrpt_reg_TrmB_C"/>
</dbReference>
<dbReference type="SUPFAM" id="SSF46785">
    <property type="entry name" value="Winged helix' DNA-binding domain"/>
    <property type="match status" value="1"/>
</dbReference>
<dbReference type="InterPro" id="IPR036388">
    <property type="entry name" value="WH-like_DNA-bd_sf"/>
</dbReference>
<comment type="caution">
    <text evidence="3">The sequence shown here is derived from an EMBL/GenBank/DDBJ whole genome shotgun (WGS) entry which is preliminary data.</text>
</comment>
<reference evidence="3 4" key="1">
    <citation type="submission" date="2020-04" db="EMBL/GenBank/DDBJ databases">
        <title>Description of novel Gluconacetobacter.</title>
        <authorList>
            <person name="Sombolestani A."/>
        </authorList>
    </citation>
    <scope>NUCLEOTIDE SEQUENCE [LARGE SCALE GENOMIC DNA]</scope>
    <source>
        <strain evidence="3 4">LMG 19747</strain>
    </source>
</reference>
<sequence>MENKKSSEKTLAALMRLGLSQYEARAYCALLEAPPMNGHEVSKMSGIPPSKIYETLQRLEIKGAVLMTRSEPVRYTAVSHSKFIGALRQQFEADLTTAENGLAQLPASHTNGLIWSLRSTEGVVSAIRNTIEDAKYEVHAALWDKELEYVAPCLEQASARGIEVHVAVYGRRVLDGPVCYDLTLCGESSVIRLAGRRLSAVVADQAKAVIAEFRADDAVEALVTDSPLVSLLAVEYIKGDVLGRLIINEMGQDVFEHLRESSSSFRSILSARPDAQLSGQTTAKMRPT</sequence>
<dbReference type="EMBL" id="JABEQJ010000046">
    <property type="protein sequence ID" value="MBB2162659.1"/>
    <property type="molecule type" value="Genomic_DNA"/>
</dbReference>
<dbReference type="PANTHER" id="PTHR34293:SF1">
    <property type="entry name" value="HTH-TYPE TRANSCRIPTIONAL REGULATOR TRMBL2"/>
    <property type="match status" value="1"/>
</dbReference>
<organism evidence="3 4">
    <name type="scientific">Gluconacetobacter sacchari</name>
    <dbReference type="NCBI Taxonomy" id="92759"/>
    <lineage>
        <taxon>Bacteria</taxon>
        <taxon>Pseudomonadati</taxon>
        <taxon>Pseudomonadota</taxon>
        <taxon>Alphaproteobacteria</taxon>
        <taxon>Acetobacterales</taxon>
        <taxon>Acetobacteraceae</taxon>
        <taxon>Gluconacetobacter</taxon>
    </lineage>
</organism>
<protein>
    <submittedName>
        <fullName evidence="3">TrmB family transcriptional regulator</fullName>
    </submittedName>
</protein>
<dbReference type="RefSeq" id="WP_182999478.1">
    <property type="nucleotide sequence ID" value="NZ_JABEQJ010000046.1"/>
</dbReference>
<dbReference type="InterPro" id="IPR036390">
    <property type="entry name" value="WH_DNA-bd_sf"/>
</dbReference>
<name>A0A7W4NQL1_9PROT</name>
<feature type="domain" description="Transcription regulator TrmB C-terminal" evidence="2">
    <location>
        <begin position="114"/>
        <end position="217"/>
    </location>
</feature>
<feature type="domain" description="Transcription regulator TrmB N-terminal" evidence="1">
    <location>
        <begin position="14"/>
        <end position="79"/>
    </location>
</feature>
<evidence type="ECO:0000313" key="3">
    <source>
        <dbReference type="EMBL" id="MBB2162659.1"/>
    </source>
</evidence>
<proteinExistence type="predicted"/>
<dbReference type="Gene3D" id="1.10.10.10">
    <property type="entry name" value="Winged helix-like DNA-binding domain superfamily/Winged helix DNA-binding domain"/>
    <property type="match status" value="1"/>
</dbReference>
<evidence type="ECO:0000259" key="1">
    <source>
        <dbReference type="Pfam" id="PF01978"/>
    </source>
</evidence>
<dbReference type="InterPro" id="IPR002831">
    <property type="entry name" value="Tscrpt_reg_TrmB_N"/>
</dbReference>
<dbReference type="AlphaFoldDB" id="A0A7W4NQL1"/>
<evidence type="ECO:0000259" key="2">
    <source>
        <dbReference type="Pfam" id="PF11495"/>
    </source>
</evidence>
<dbReference type="Pfam" id="PF01978">
    <property type="entry name" value="TrmB"/>
    <property type="match status" value="1"/>
</dbReference>
<dbReference type="PANTHER" id="PTHR34293">
    <property type="entry name" value="HTH-TYPE TRANSCRIPTIONAL REGULATOR TRMBL2"/>
    <property type="match status" value="1"/>
</dbReference>
<dbReference type="Proteomes" id="UP000589085">
    <property type="component" value="Unassembled WGS sequence"/>
</dbReference>
<dbReference type="CDD" id="cd09124">
    <property type="entry name" value="PLDc_like_TrmB_middle"/>
    <property type="match status" value="1"/>
</dbReference>
<dbReference type="Pfam" id="PF11495">
    <property type="entry name" value="Regulator_TrmB"/>
    <property type="match status" value="1"/>
</dbReference>
<accession>A0A7W4NQL1</accession>
<evidence type="ECO:0000313" key="4">
    <source>
        <dbReference type="Proteomes" id="UP000589085"/>
    </source>
</evidence>